<dbReference type="PROSITE" id="PS00629">
    <property type="entry name" value="IMP_1"/>
    <property type="match status" value="1"/>
</dbReference>
<dbReference type="PRINTS" id="PR00377">
    <property type="entry name" value="IMPHPHTASES"/>
</dbReference>
<feature type="binding site" evidence="6">
    <location>
        <position position="219"/>
    </location>
    <ligand>
        <name>Mg(2+)</name>
        <dbReference type="ChEBI" id="CHEBI:18420"/>
        <label>1</label>
        <note>catalytic</note>
    </ligand>
</feature>
<dbReference type="GO" id="GO:0006020">
    <property type="term" value="P:inositol metabolic process"/>
    <property type="evidence" value="ECO:0007669"/>
    <property type="project" value="TreeGrafter"/>
</dbReference>
<keyword evidence="5 6" id="KW-0460">Magnesium</keyword>
<dbReference type="PANTHER" id="PTHR20854:SF4">
    <property type="entry name" value="INOSITOL-1-MONOPHOSPHATASE-RELATED"/>
    <property type="match status" value="1"/>
</dbReference>
<feature type="binding site" evidence="6">
    <location>
        <position position="88"/>
    </location>
    <ligand>
        <name>Mg(2+)</name>
        <dbReference type="ChEBI" id="CHEBI:18420"/>
        <label>1</label>
        <note>catalytic</note>
    </ligand>
</feature>
<evidence type="ECO:0000256" key="2">
    <source>
        <dbReference type="ARBA" id="ARBA00013106"/>
    </source>
</evidence>
<dbReference type="PROSITE" id="PS00630">
    <property type="entry name" value="IMP_2"/>
    <property type="match status" value="1"/>
</dbReference>
<dbReference type="EMBL" id="LT906467">
    <property type="protein sequence ID" value="SNV76236.1"/>
    <property type="molecule type" value="Genomic_DNA"/>
</dbReference>
<sequence>MPAESNTAHQLEEYLGVAHEVVAEAREIFLAHLGAAPALYKGKGDFATEADLAIEKLLRRRLEAATGIPVFGEEQGGTLNSEACWVVDPIDGTSNYSSGNPNCAILVSLLLRGEPVVAVTDIPLFRTQLSCHAGSPVLLNHEPLPPVDHTTAAAWQVGVGSVGSDDRQAFPASMRLGLLGALAEADLRPRISGSVGVDLAFVAQGVYQAAVSFSPYIWDNAAGVCLARSAGASVSAPDGSAWSPDSVGVVVGTAAAHEMVLGSMSSVRDTPTPGPN</sequence>
<evidence type="ECO:0000256" key="3">
    <source>
        <dbReference type="ARBA" id="ARBA00022723"/>
    </source>
</evidence>
<dbReference type="GO" id="GO:0008934">
    <property type="term" value="F:inositol monophosphate 1-phosphatase activity"/>
    <property type="evidence" value="ECO:0007669"/>
    <property type="project" value="TreeGrafter"/>
</dbReference>
<dbReference type="PANTHER" id="PTHR20854">
    <property type="entry name" value="INOSITOL MONOPHOSPHATASE"/>
    <property type="match status" value="1"/>
</dbReference>
<organism evidence="7 8">
    <name type="scientific">Corynebacterium imitans</name>
    <dbReference type="NCBI Taxonomy" id="156978"/>
    <lineage>
        <taxon>Bacteria</taxon>
        <taxon>Bacillati</taxon>
        <taxon>Actinomycetota</taxon>
        <taxon>Actinomycetes</taxon>
        <taxon>Mycobacteriales</taxon>
        <taxon>Corynebacteriaceae</taxon>
        <taxon>Corynebacterium</taxon>
    </lineage>
</organism>
<feature type="binding site" evidence="6">
    <location>
        <position position="73"/>
    </location>
    <ligand>
        <name>Mg(2+)</name>
        <dbReference type="ChEBI" id="CHEBI:18420"/>
        <label>1</label>
        <note>catalytic</note>
    </ligand>
</feature>
<evidence type="ECO:0000256" key="1">
    <source>
        <dbReference type="ARBA" id="ARBA00001033"/>
    </source>
</evidence>
<dbReference type="RefSeq" id="WP_051904886.1">
    <property type="nucleotide sequence ID" value="NZ_CP009211.1"/>
</dbReference>
<keyword evidence="4 7" id="KW-0378">Hydrolase</keyword>
<dbReference type="Pfam" id="PF00459">
    <property type="entry name" value="Inositol_P"/>
    <property type="match status" value="1"/>
</dbReference>
<dbReference type="InterPro" id="IPR020550">
    <property type="entry name" value="Inositol_monophosphatase_CS"/>
</dbReference>
<protein>
    <recommendedName>
        <fullName evidence="2">inositol-phosphate phosphatase</fullName>
        <ecNumber evidence="2">3.1.3.25</ecNumber>
    </recommendedName>
</protein>
<dbReference type="Proteomes" id="UP000215374">
    <property type="component" value="Chromosome 1"/>
</dbReference>
<dbReference type="CDD" id="cd01637">
    <property type="entry name" value="IMPase_like"/>
    <property type="match status" value="1"/>
</dbReference>
<dbReference type="Gene3D" id="3.30.540.10">
    <property type="entry name" value="Fructose-1,6-Bisphosphatase, subunit A, domain 1"/>
    <property type="match status" value="1"/>
</dbReference>
<comment type="cofactor">
    <cofactor evidence="6">
        <name>Mg(2+)</name>
        <dbReference type="ChEBI" id="CHEBI:18420"/>
    </cofactor>
</comment>
<proteinExistence type="predicted"/>
<keyword evidence="3 6" id="KW-0479">Metal-binding</keyword>
<evidence type="ECO:0000256" key="5">
    <source>
        <dbReference type="ARBA" id="ARBA00022842"/>
    </source>
</evidence>
<name>A0A239ZZX9_9CORY</name>
<dbReference type="GO" id="GO:0007165">
    <property type="term" value="P:signal transduction"/>
    <property type="evidence" value="ECO:0007669"/>
    <property type="project" value="TreeGrafter"/>
</dbReference>
<dbReference type="Gene3D" id="3.40.190.80">
    <property type="match status" value="1"/>
</dbReference>
<dbReference type="OrthoDB" id="9772456at2"/>
<feature type="binding site" evidence="6">
    <location>
        <position position="91"/>
    </location>
    <ligand>
        <name>Mg(2+)</name>
        <dbReference type="ChEBI" id="CHEBI:18420"/>
        <label>1</label>
        <note>catalytic</note>
    </ligand>
</feature>
<evidence type="ECO:0000256" key="4">
    <source>
        <dbReference type="ARBA" id="ARBA00022801"/>
    </source>
</evidence>
<dbReference type="EC" id="3.1.3.25" evidence="2"/>
<dbReference type="GO" id="GO:0046872">
    <property type="term" value="F:metal ion binding"/>
    <property type="evidence" value="ECO:0007669"/>
    <property type="project" value="UniProtKB-KW"/>
</dbReference>
<accession>A0A239ZZX9</accession>
<comment type="catalytic activity">
    <reaction evidence="1">
        <text>a myo-inositol phosphate + H2O = myo-inositol + phosphate</text>
        <dbReference type="Rhea" id="RHEA:24056"/>
        <dbReference type="ChEBI" id="CHEBI:15377"/>
        <dbReference type="ChEBI" id="CHEBI:17268"/>
        <dbReference type="ChEBI" id="CHEBI:43474"/>
        <dbReference type="ChEBI" id="CHEBI:84139"/>
        <dbReference type="EC" id="3.1.3.25"/>
    </reaction>
</comment>
<feature type="binding site" evidence="6">
    <location>
        <position position="90"/>
    </location>
    <ligand>
        <name>Mg(2+)</name>
        <dbReference type="ChEBI" id="CHEBI:18420"/>
        <label>2</label>
    </ligand>
</feature>
<evidence type="ECO:0000256" key="6">
    <source>
        <dbReference type="PIRSR" id="PIRSR600760-2"/>
    </source>
</evidence>
<gene>
    <name evidence="7" type="primary">impA</name>
    <name evidence="7" type="ORF">SAMEA4535761_01647</name>
</gene>
<dbReference type="InterPro" id="IPR000760">
    <property type="entry name" value="Inositol_monophosphatase-like"/>
</dbReference>
<evidence type="ECO:0000313" key="7">
    <source>
        <dbReference type="EMBL" id="SNV76236.1"/>
    </source>
</evidence>
<dbReference type="SUPFAM" id="SSF56655">
    <property type="entry name" value="Carbohydrate phosphatase"/>
    <property type="match status" value="1"/>
</dbReference>
<dbReference type="GO" id="GO:0046854">
    <property type="term" value="P:phosphatidylinositol phosphate biosynthetic process"/>
    <property type="evidence" value="ECO:0007669"/>
    <property type="project" value="InterPro"/>
</dbReference>
<evidence type="ECO:0000313" key="8">
    <source>
        <dbReference type="Proteomes" id="UP000215374"/>
    </source>
</evidence>
<reference evidence="7 8" key="1">
    <citation type="submission" date="2017-06" db="EMBL/GenBank/DDBJ databases">
        <authorList>
            <consortium name="Pathogen Informatics"/>
        </authorList>
    </citation>
    <scope>NUCLEOTIDE SEQUENCE [LARGE SCALE GENOMIC DNA]</scope>
    <source>
        <strain evidence="7 8">NCTC13015</strain>
    </source>
</reference>
<dbReference type="InterPro" id="IPR020583">
    <property type="entry name" value="Inositol_monoP_metal-BS"/>
</dbReference>
<dbReference type="AlphaFoldDB" id="A0A239ZZX9"/>